<protein>
    <submittedName>
        <fullName evidence="4">DUF4537 domain-containing protein</fullName>
    </submittedName>
</protein>
<dbReference type="EMBL" id="UZAE01000552">
    <property type="protein sequence ID" value="VDN97285.1"/>
    <property type="molecule type" value="Genomic_DNA"/>
</dbReference>
<sequence length="541" mass="59931">FLGFSPNTPVNQFPVSPSIPYFYGHPLAHPQLTIPPQNSFSFLSHPQTAATFISQNIPADVHNSVQTFPVPAENGENGRNSLGSDIITNLKEWAIIDFEGNGTFRIAGTHLESGQLHSSGNIVFVNNQGNLVSDGQQTFLLHGPIAWGLYEVQFSVAKINPNPQLKQAFSNGLPKTDRKRWVSKLFNFLEEISGKASVFQNAVVGSQMSSSPLSPIRRNSENSFNGRLVNDILYVDEAETVPSVTMLEEEESSVSSDKSEESRAESRRTRFGRRPYPKFVSVGVQTLPQKPPERPKTVSRSTSTRNERETSPISDWMLRGCRLDKVFQTAYSDEANHFRSTGSSLIADEAGPSSSSRLSNHPPNEASNSKSSRQASHIYHCEMKEYESSCSPKFTEFFSHLSAGSPWKSPKQLPSSSTEGTSKKKFSKVFHSRSSKSTTPVSNSSSSISNISCAYLKETLPRCNQVEITKKMKAFSNLDEKHTLITQNGIVDVRDLKRTRSGRLSIPTRGILHRQKIVCNGNDISVSHGEFGKYFSSQLDN</sequence>
<dbReference type="AlphaFoldDB" id="A0A0R3T361"/>
<feature type="compositionally biased region" description="Low complexity" evidence="1">
    <location>
        <begin position="435"/>
        <end position="444"/>
    </location>
</feature>
<evidence type="ECO:0000313" key="3">
    <source>
        <dbReference type="Proteomes" id="UP000278807"/>
    </source>
</evidence>
<dbReference type="OrthoDB" id="6235588at2759"/>
<evidence type="ECO:0000313" key="4">
    <source>
        <dbReference type="WBParaSite" id="HNAJ_0000142701-mRNA-1"/>
    </source>
</evidence>
<keyword evidence="3" id="KW-1185">Reference proteome</keyword>
<name>A0A0R3T361_RODNA</name>
<dbReference type="WBParaSite" id="HNAJ_0000142701-mRNA-1">
    <property type="protein sequence ID" value="HNAJ_0000142701-mRNA-1"/>
    <property type="gene ID" value="HNAJ_0000142701"/>
</dbReference>
<evidence type="ECO:0000313" key="2">
    <source>
        <dbReference type="EMBL" id="VDN97285.1"/>
    </source>
</evidence>
<proteinExistence type="predicted"/>
<gene>
    <name evidence="2" type="ORF">HNAJ_LOCUS1426</name>
</gene>
<feature type="compositionally biased region" description="Polar residues" evidence="1">
    <location>
        <begin position="352"/>
        <end position="374"/>
    </location>
</feature>
<organism evidence="4">
    <name type="scientific">Rodentolepis nana</name>
    <name type="common">Dwarf tapeworm</name>
    <name type="synonym">Hymenolepis nana</name>
    <dbReference type="NCBI Taxonomy" id="102285"/>
    <lineage>
        <taxon>Eukaryota</taxon>
        <taxon>Metazoa</taxon>
        <taxon>Spiralia</taxon>
        <taxon>Lophotrochozoa</taxon>
        <taxon>Platyhelminthes</taxon>
        <taxon>Cestoda</taxon>
        <taxon>Eucestoda</taxon>
        <taxon>Cyclophyllidea</taxon>
        <taxon>Hymenolepididae</taxon>
        <taxon>Rodentolepis</taxon>
    </lineage>
</organism>
<reference evidence="2 3" key="2">
    <citation type="submission" date="2018-11" db="EMBL/GenBank/DDBJ databases">
        <authorList>
            <consortium name="Pathogen Informatics"/>
        </authorList>
    </citation>
    <scope>NUCLEOTIDE SEQUENCE [LARGE SCALE GENOMIC DNA]</scope>
</reference>
<reference evidence="4" key="1">
    <citation type="submission" date="2017-02" db="UniProtKB">
        <authorList>
            <consortium name="WormBaseParasite"/>
        </authorList>
    </citation>
    <scope>IDENTIFICATION</scope>
</reference>
<feature type="region of interest" description="Disordered" evidence="1">
    <location>
        <begin position="344"/>
        <end position="374"/>
    </location>
</feature>
<feature type="compositionally biased region" description="Basic and acidic residues" evidence="1">
    <location>
        <begin position="257"/>
        <end position="268"/>
    </location>
</feature>
<feature type="region of interest" description="Disordered" evidence="1">
    <location>
        <begin position="403"/>
        <end position="444"/>
    </location>
</feature>
<feature type="region of interest" description="Disordered" evidence="1">
    <location>
        <begin position="245"/>
        <end position="313"/>
    </location>
</feature>
<feature type="compositionally biased region" description="Basic residues" evidence="1">
    <location>
        <begin position="423"/>
        <end position="434"/>
    </location>
</feature>
<dbReference type="Proteomes" id="UP000278807">
    <property type="component" value="Unassembled WGS sequence"/>
</dbReference>
<accession>A0A0R3T361</accession>
<evidence type="ECO:0000256" key="1">
    <source>
        <dbReference type="SAM" id="MobiDB-lite"/>
    </source>
</evidence>